<sequence length="200" mass="23774">MRRDEVDSYLRVLNTYNKVEFLFSTIMYSAGPTLTKEKAASLVIFCNDKRNLQKDWESFKDEVKDKLGIKFLELKKDQKSTVVLFYNEEILNKILSEKRVIEFLKNLGYKREMSINECLLVLKARYREFCPHEIGIFLGYPLDDVVQFMKDTKKDCKLVGYWKVYNNTEEAQNIFKKYDSIRNDLVRIMISGIKPTEIFR</sequence>
<accession>A0A937FFQ2</accession>
<dbReference type="RefSeq" id="WP_202766104.1">
    <property type="nucleotide sequence ID" value="NZ_JAESWA010000015.1"/>
</dbReference>
<dbReference type="InterPro" id="IPR024523">
    <property type="entry name" value="DUF3793"/>
</dbReference>
<organism evidence="1 2">
    <name type="scientific">Clostridium paridis</name>
    <dbReference type="NCBI Taxonomy" id="2803863"/>
    <lineage>
        <taxon>Bacteria</taxon>
        <taxon>Bacillati</taxon>
        <taxon>Bacillota</taxon>
        <taxon>Clostridia</taxon>
        <taxon>Eubacteriales</taxon>
        <taxon>Clostridiaceae</taxon>
        <taxon>Clostridium</taxon>
    </lineage>
</organism>
<reference evidence="1" key="1">
    <citation type="submission" date="2021-01" db="EMBL/GenBank/DDBJ databases">
        <title>Genome public.</title>
        <authorList>
            <person name="Liu C."/>
            <person name="Sun Q."/>
        </authorList>
    </citation>
    <scope>NUCLEOTIDE SEQUENCE</scope>
    <source>
        <strain evidence="1">YIM B02565</strain>
    </source>
</reference>
<dbReference type="AlphaFoldDB" id="A0A937FFQ2"/>
<evidence type="ECO:0000313" key="2">
    <source>
        <dbReference type="Proteomes" id="UP000623681"/>
    </source>
</evidence>
<gene>
    <name evidence="1" type="ORF">JK634_02805</name>
</gene>
<proteinExistence type="predicted"/>
<protein>
    <submittedName>
        <fullName evidence="1">DUF3793 family protein</fullName>
    </submittedName>
</protein>
<dbReference type="EMBL" id="JAESWA010000015">
    <property type="protein sequence ID" value="MBL4930721.1"/>
    <property type="molecule type" value="Genomic_DNA"/>
</dbReference>
<dbReference type="Pfam" id="PF12672">
    <property type="entry name" value="DUF3793"/>
    <property type="match status" value="1"/>
</dbReference>
<comment type="caution">
    <text evidence="1">The sequence shown here is derived from an EMBL/GenBank/DDBJ whole genome shotgun (WGS) entry which is preliminary data.</text>
</comment>
<keyword evidence="2" id="KW-1185">Reference proteome</keyword>
<name>A0A937FFQ2_9CLOT</name>
<evidence type="ECO:0000313" key="1">
    <source>
        <dbReference type="EMBL" id="MBL4930721.1"/>
    </source>
</evidence>
<dbReference type="Proteomes" id="UP000623681">
    <property type="component" value="Unassembled WGS sequence"/>
</dbReference>